<gene>
    <name evidence="9" type="ORF">BGZ65_002483</name>
</gene>
<comment type="similarity">
    <text evidence="1 6">Belongs to the AB hydrolase superfamily.</text>
</comment>
<dbReference type="Pfam" id="PF12697">
    <property type="entry name" value="Abhydrolase_6"/>
    <property type="match status" value="1"/>
</dbReference>
<evidence type="ECO:0000256" key="1">
    <source>
        <dbReference type="ARBA" id="ARBA00008645"/>
    </source>
</evidence>
<dbReference type="InterPro" id="IPR016812">
    <property type="entry name" value="PPase_methylesterase_euk"/>
</dbReference>
<dbReference type="InterPro" id="IPR029058">
    <property type="entry name" value="AB_hydrolase_fold"/>
</dbReference>
<dbReference type="OrthoDB" id="194865at2759"/>
<keyword evidence="3 6" id="KW-0719">Serine esterase</keyword>
<dbReference type="InterPro" id="IPR000073">
    <property type="entry name" value="AB_hydrolase_1"/>
</dbReference>
<dbReference type="PANTHER" id="PTHR14189:SF0">
    <property type="entry name" value="PROTEIN PHOSPHATASE METHYLESTERASE 1"/>
    <property type="match status" value="1"/>
</dbReference>
<feature type="compositionally biased region" description="Low complexity" evidence="7">
    <location>
        <begin position="52"/>
        <end position="67"/>
    </location>
</feature>
<dbReference type="Proteomes" id="UP000749646">
    <property type="component" value="Unassembled WGS sequence"/>
</dbReference>
<comment type="catalytic activity">
    <reaction evidence="5">
        <text>[phosphatase 2A protein]-C-terminal L-leucine methyl ester + H2O = [phosphatase 2A protein]-C-terminal L-leucine + methanol + H(+)</text>
        <dbReference type="Rhea" id="RHEA:48548"/>
        <dbReference type="Rhea" id="RHEA-COMP:12134"/>
        <dbReference type="Rhea" id="RHEA-COMP:12135"/>
        <dbReference type="ChEBI" id="CHEBI:15377"/>
        <dbReference type="ChEBI" id="CHEBI:15378"/>
        <dbReference type="ChEBI" id="CHEBI:17790"/>
        <dbReference type="ChEBI" id="CHEBI:90516"/>
        <dbReference type="ChEBI" id="CHEBI:90517"/>
        <dbReference type="EC" id="3.1.1.89"/>
    </reaction>
</comment>
<evidence type="ECO:0000256" key="3">
    <source>
        <dbReference type="ARBA" id="ARBA00022487"/>
    </source>
</evidence>
<evidence type="ECO:0000256" key="6">
    <source>
        <dbReference type="PIRNR" id="PIRNR022950"/>
    </source>
</evidence>
<feature type="domain" description="AB hydrolase-1" evidence="8">
    <location>
        <begin position="84"/>
        <end position="349"/>
    </location>
</feature>
<comment type="caution">
    <text evidence="9">The sequence shown here is derived from an EMBL/GenBank/DDBJ whole genome shotgun (WGS) entry which is preliminary data.</text>
</comment>
<dbReference type="EC" id="3.1.1.-" evidence="6"/>
<dbReference type="PIRSF" id="PIRSF022950">
    <property type="entry name" value="PPase_methylesterase_euk"/>
    <property type="match status" value="1"/>
</dbReference>
<evidence type="ECO:0000313" key="9">
    <source>
        <dbReference type="EMBL" id="KAF9982799.1"/>
    </source>
</evidence>
<comment type="function">
    <text evidence="6">Demethylates proteins that have been reversibly carboxymethylated.</text>
</comment>
<reference evidence="9" key="1">
    <citation type="journal article" date="2020" name="Fungal Divers.">
        <title>Resolving the Mortierellaceae phylogeny through synthesis of multi-gene phylogenetics and phylogenomics.</title>
        <authorList>
            <person name="Vandepol N."/>
            <person name="Liber J."/>
            <person name="Desiro A."/>
            <person name="Na H."/>
            <person name="Kennedy M."/>
            <person name="Barry K."/>
            <person name="Grigoriev I.V."/>
            <person name="Miller A.N."/>
            <person name="O'Donnell K."/>
            <person name="Stajich J.E."/>
            <person name="Bonito G."/>
        </authorList>
    </citation>
    <scope>NUCLEOTIDE SEQUENCE</scope>
    <source>
        <strain evidence="9">MES-2147</strain>
    </source>
</reference>
<evidence type="ECO:0000313" key="10">
    <source>
        <dbReference type="Proteomes" id="UP000749646"/>
    </source>
</evidence>
<dbReference type="Gene3D" id="3.40.50.1820">
    <property type="entry name" value="alpha/beta hydrolase"/>
    <property type="match status" value="1"/>
</dbReference>
<evidence type="ECO:0000259" key="8">
    <source>
        <dbReference type="Pfam" id="PF12697"/>
    </source>
</evidence>
<sequence>MTTEKKGPFTPLEWTEFFETKRQITIPTALDSTEITFTLYEINGIRRKRRSSNSSSGNSNSSSSGYESDSESEKVKDKKDLPVILLHHGAGHCALSFAATARELHKLVGKRARILSYDVRGHGETTSKDQLNLNVERLAMDVRNVIWTLFGGSQDGQDSFPETATRTTTVHETKLPKLFLVGHSMGGSVVTEVVHQGLVPNVVGFSVLEMVEANKSRAHVAIRQWCESRPTPCKTVEEAIQWAVDADEVRNVESARVSFPGMVVRDPDSSSYLWRNDLLRSEQHWSSWFDGLNTKFLKSKTPPRQMIVSTSQLDNEMKAGYEQGIFQQLSFLEAGHAVQEDEPVEVAKALIAFVGKDLGL</sequence>
<organism evidence="9 10">
    <name type="scientific">Modicella reniformis</name>
    <dbReference type="NCBI Taxonomy" id="1440133"/>
    <lineage>
        <taxon>Eukaryota</taxon>
        <taxon>Fungi</taxon>
        <taxon>Fungi incertae sedis</taxon>
        <taxon>Mucoromycota</taxon>
        <taxon>Mortierellomycotina</taxon>
        <taxon>Mortierellomycetes</taxon>
        <taxon>Mortierellales</taxon>
        <taxon>Mortierellaceae</taxon>
        <taxon>Modicella</taxon>
    </lineage>
</organism>
<keyword evidence="10" id="KW-1185">Reference proteome</keyword>
<dbReference type="AlphaFoldDB" id="A0A9P6M9P9"/>
<keyword evidence="4 6" id="KW-0378">Hydrolase</keyword>
<evidence type="ECO:0000256" key="4">
    <source>
        <dbReference type="ARBA" id="ARBA00022801"/>
    </source>
</evidence>
<name>A0A9P6M9P9_9FUNG</name>
<accession>A0A9P6M9P9</accession>
<dbReference type="EMBL" id="JAAAHW010003544">
    <property type="protein sequence ID" value="KAF9982799.1"/>
    <property type="molecule type" value="Genomic_DNA"/>
</dbReference>
<dbReference type="GO" id="GO:0051723">
    <property type="term" value="F:protein methylesterase activity"/>
    <property type="evidence" value="ECO:0007669"/>
    <property type="project" value="UniProtKB-EC"/>
</dbReference>
<proteinExistence type="inferred from homology"/>
<dbReference type="SUPFAM" id="SSF53474">
    <property type="entry name" value="alpha/beta-Hydrolases"/>
    <property type="match status" value="1"/>
</dbReference>
<evidence type="ECO:0000256" key="2">
    <source>
        <dbReference type="ARBA" id="ARBA00020672"/>
    </source>
</evidence>
<evidence type="ECO:0000256" key="5">
    <source>
        <dbReference type="ARBA" id="ARBA00049203"/>
    </source>
</evidence>
<dbReference type="PANTHER" id="PTHR14189">
    <property type="entry name" value="PROTEIN PHOSPHATASE METHYLESTERASE-1 RELATED"/>
    <property type="match status" value="1"/>
</dbReference>
<protein>
    <recommendedName>
        <fullName evidence="2 6">Protein phosphatase methylesterase 1</fullName>
        <shortName evidence="6">PME-1</shortName>
        <ecNumber evidence="6">3.1.1.-</ecNumber>
    </recommendedName>
</protein>
<evidence type="ECO:0000256" key="7">
    <source>
        <dbReference type="SAM" id="MobiDB-lite"/>
    </source>
</evidence>
<feature type="region of interest" description="Disordered" evidence="7">
    <location>
        <begin position="48"/>
        <end position="74"/>
    </location>
</feature>